<protein>
    <recommendedName>
        <fullName evidence="5">Type II secretion system protein</fullName>
    </recommendedName>
</protein>
<name>A0ABM8DSD2_9BACT</name>
<keyword evidence="2" id="KW-0472">Membrane</keyword>
<keyword evidence="2" id="KW-1133">Transmembrane helix</keyword>
<feature type="compositionally biased region" description="Low complexity" evidence="1">
    <location>
        <begin position="156"/>
        <end position="165"/>
    </location>
</feature>
<evidence type="ECO:0000313" key="4">
    <source>
        <dbReference type="Proteomes" id="UP001242010"/>
    </source>
</evidence>
<feature type="transmembrane region" description="Helical" evidence="2">
    <location>
        <begin position="12"/>
        <end position="33"/>
    </location>
</feature>
<feature type="compositionally biased region" description="Low complexity" evidence="1">
    <location>
        <begin position="175"/>
        <end position="190"/>
    </location>
</feature>
<keyword evidence="4" id="KW-1185">Reference proteome</keyword>
<sequence>MPTPRSQHGFTMALALAMIVVMGVMLLKIGPLVSAEVQRENEAELIFRGEAVATALRVYFAKNGRYPTDLEEVMKVRPRILRQKYKDPMTAAGDWEFITQVQPGASGNTEGLPIVGVRSRSIKDSFRIYQNKELYHDWLFTADQNLLGFGPGGAPGAASGAASGATSGDDRSKTGTKPGATPGTPTSPKL</sequence>
<evidence type="ECO:0008006" key="5">
    <source>
        <dbReference type="Google" id="ProtNLM"/>
    </source>
</evidence>
<accession>A0ABM8DSD2</accession>
<dbReference type="Proteomes" id="UP001242010">
    <property type="component" value="Chromosome"/>
</dbReference>
<proteinExistence type="predicted"/>
<evidence type="ECO:0000256" key="1">
    <source>
        <dbReference type="SAM" id="MobiDB-lite"/>
    </source>
</evidence>
<gene>
    <name evidence="3" type="ORF">GETHOR_20030</name>
</gene>
<reference evidence="4" key="1">
    <citation type="journal article" date="2023" name="Int. J. Syst. Evol. Microbiol.">
        <title>Mesoterricola silvestris gen. nov., sp. nov., Mesoterricola sediminis sp. nov., Geothrix oryzae sp. nov., Geothrix edaphica sp. nov., Geothrix rubra sp. nov., and Geothrix limicola sp. nov., six novel members of Acidobacteriota isolated from soils.</title>
        <authorList>
            <person name="Itoh H."/>
            <person name="Sugisawa Y."/>
            <person name="Mise K."/>
            <person name="Xu Z."/>
            <person name="Kuniyasu M."/>
            <person name="Ushijima N."/>
            <person name="Kawano K."/>
            <person name="Kobayashi E."/>
            <person name="Shiratori Y."/>
            <person name="Masuda Y."/>
            <person name="Senoo K."/>
        </authorList>
    </citation>
    <scope>NUCLEOTIDE SEQUENCE [LARGE SCALE GENOMIC DNA]</scope>
    <source>
        <strain evidence="4">Red222</strain>
    </source>
</reference>
<dbReference type="EMBL" id="AP027079">
    <property type="protein sequence ID" value="BDU69902.1"/>
    <property type="molecule type" value="Genomic_DNA"/>
</dbReference>
<organism evidence="3 4">
    <name type="scientific">Geothrix oryzae</name>
    <dbReference type="NCBI Taxonomy" id="2927975"/>
    <lineage>
        <taxon>Bacteria</taxon>
        <taxon>Pseudomonadati</taxon>
        <taxon>Acidobacteriota</taxon>
        <taxon>Holophagae</taxon>
        <taxon>Holophagales</taxon>
        <taxon>Holophagaceae</taxon>
        <taxon>Geothrix</taxon>
    </lineage>
</organism>
<evidence type="ECO:0000313" key="3">
    <source>
        <dbReference type="EMBL" id="BDU69902.1"/>
    </source>
</evidence>
<keyword evidence="2" id="KW-0812">Transmembrane</keyword>
<evidence type="ECO:0000256" key="2">
    <source>
        <dbReference type="SAM" id="Phobius"/>
    </source>
</evidence>
<feature type="region of interest" description="Disordered" evidence="1">
    <location>
        <begin position="151"/>
        <end position="190"/>
    </location>
</feature>
<dbReference type="RefSeq" id="WP_286353623.1">
    <property type="nucleotide sequence ID" value="NZ_AP027079.1"/>
</dbReference>